<dbReference type="Gene3D" id="2.60.120.10">
    <property type="entry name" value="Jelly Rolls"/>
    <property type="match status" value="1"/>
</dbReference>
<dbReference type="OrthoDB" id="758145at2"/>
<organism evidence="2 3">
    <name type="scientific">Flavobacterium commune</name>
    <dbReference type="NCBI Taxonomy" id="1306519"/>
    <lineage>
        <taxon>Bacteria</taxon>
        <taxon>Pseudomonadati</taxon>
        <taxon>Bacteroidota</taxon>
        <taxon>Flavobacteriia</taxon>
        <taxon>Flavobacteriales</taxon>
        <taxon>Flavobacteriaceae</taxon>
        <taxon>Flavobacterium</taxon>
    </lineage>
</organism>
<sequence>MIITPLILFISDLIDITDNDINLLSNYFKTASYSKGSIIEREDKVTSKLYYVRNGFVRSFFSKDGIEITTQIVGENKFITSFDSFTSGITSKENVQCISDCEVFYINKYDYEILTKESVFWNTFCRQIYEKVIAQNQQRMIDFITLSAEKRYLKLLNEQPEIIRNVPIQIIASYIGIKPESLSRIRKKIIS</sequence>
<accession>A0A1D9PCT9</accession>
<dbReference type="AlphaFoldDB" id="A0A1D9PCT9"/>
<gene>
    <name evidence="2" type="ORF">BIW12_13475</name>
</gene>
<name>A0A1D9PCT9_9FLAO</name>
<dbReference type="Proteomes" id="UP000178198">
    <property type="component" value="Chromosome"/>
</dbReference>
<evidence type="ECO:0000313" key="2">
    <source>
        <dbReference type="EMBL" id="APA00353.1"/>
    </source>
</evidence>
<keyword evidence="3" id="KW-1185">Reference proteome</keyword>
<dbReference type="RefSeq" id="WP_071185590.1">
    <property type="nucleotide sequence ID" value="NZ_CP017774.1"/>
</dbReference>
<evidence type="ECO:0000259" key="1">
    <source>
        <dbReference type="PROSITE" id="PS50042"/>
    </source>
</evidence>
<dbReference type="CDD" id="cd00038">
    <property type="entry name" value="CAP_ED"/>
    <property type="match status" value="1"/>
</dbReference>
<dbReference type="InterPro" id="IPR018490">
    <property type="entry name" value="cNMP-bd_dom_sf"/>
</dbReference>
<dbReference type="InterPro" id="IPR014710">
    <property type="entry name" value="RmlC-like_jellyroll"/>
</dbReference>
<feature type="domain" description="Cyclic nucleotide-binding" evidence="1">
    <location>
        <begin position="12"/>
        <end position="114"/>
    </location>
</feature>
<dbReference type="EMBL" id="CP017774">
    <property type="protein sequence ID" value="APA00353.1"/>
    <property type="molecule type" value="Genomic_DNA"/>
</dbReference>
<dbReference type="STRING" id="1306519.BIW12_13475"/>
<dbReference type="SUPFAM" id="SSF51206">
    <property type="entry name" value="cAMP-binding domain-like"/>
    <property type="match status" value="1"/>
</dbReference>
<evidence type="ECO:0000313" key="3">
    <source>
        <dbReference type="Proteomes" id="UP000178198"/>
    </source>
</evidence>
<dbReference type="InterPro" id="IPR000595">
    <property type="entry name" value="cNMP-bd_dom"/>
</dbReference>
<protein>
    <recommendedName>
        <fullName evidence="1">Cyclic nucleotide-binding domain-containing protein</fullName>
    </recommendedName>
</protein>
<dbReference type="Pfam" id="PF00027">
    <property type="entry name" value="cNMP_binding"/>
    <property type="match status" value="1"/>
</dbReference>
<dbReference type="PROSITE" id="PS50042">
    <property type="entry name" value="CNMP_BINDING_3"/>
    <property type="match status" value="1"/>
</dbReference>
<proteinExistence type="predicted"/>
<dbReference type="KEGG" id="fcm:BIW12_13475"/>
<reference evidence="2 3" key="1">
    <citation type="submission" date="2016-10" db="EMBL/GenBank/DDBJ databases">
        <title>Complete Genome Sequence of Flavobacterium sp. PK15.</title>
        <authorList>
            <person name="Ekwe A."/>
            <person name="Kim S.B."/>
        </authorList>
    </citation>
    <scope>NUCLEOTIDE SEQUENCE [LARGE SCALE GENOMIC DNA]</scope>
    <source>
        <strain evidence="2 3">PK15</strain>
    </source>
</reference>